<dbReference type="SMART" id="SM00091">
    <property type="entry name" value="PAS"/>
    <property type="match status" value="1"/>
</dbReference>
<evidence type="ECO:0000256" key="3">
    <source>
        <dbReference type="ARBA" id="ARBA00022692"/>
    </source>
</evidence>
<reference evidence="10 11" key="1">
    <citation type="submission" date="2020-08" db="EMBL/GenBank/DDBJ databases">
        <title>Bridging the membrane lipid divide: bacteria of the FCB group superphylum have the potential to synthesize archaeal ether lipids.</title>
        <authorList>
            <person name="Villanueva L."/>
            <person name="Von Meijenfeldt F.A.B."/>
            <person name="Westbye A.B."/>
            <person name="Yadav S."/>
            <person name="Hopmans E.C."/>
            <person name="Dutilh B.E."/>
            <person name="Sinninghe Damste J.S."/>
        </authorList>
    </citation>
    <scope>NUCLEOTIDE SEQUENCE [LARGE SCALE GENOMIC DNA]</scope>
    <source>
        <strain evidence="10">NIOZ-UU47</strain>
    </source>
</reference>
<feature type="transmembrane region" description="Helical" evidence="6">
    <location>
        <begin position="416"/>
        <end position="439"/>
    </location>
</feature>
<dbReference type="InterPro" id="IPR000700">
    <property type="entry name" value="PAS-assoc_C"/>
</dbReference>
<dbReference type="PROSITE" id="PS51832">
    <property type="entry name" value="HD_GYP"/>
    <property type="match status" value="1"/>
</dbReference>
<dbReference type="Pfam" id="PF13487">
    <property type="entry name" value="HD_5"/>
    <property type="match status" value="1"/>
</dbReference>
<dbReference type="Gene3D" id="1.10.3210.10">
    <property type="entry name" value="Hypothetical protein af1432"/>
    <property type="match status" value="1"/>
</dbReference>
<dbReference type="InterPro" id="IPR000014">
    <property type="entry name" value="PAS"/>
</dbReference>
<dbReference type="PROSITE" id="PS50283">
    <property type="entry name" value="NA_SOLUT_SYMP_3"/>
    <property type="match status" value="1"/>
</dbReference>
<proteinExistence type="inferred from homology"/>
<dbReference type="SUPFAM" id="SSF109604">
    <property type="entry name" value="HD-domain/PDEase-like"/>
    <property type="match status" value="1"/>
</dbReference>
<dbReference type="Gene3D" id="3.30.450.20">
    <property type="entry name" value="PAS domain"/>
    <property type="match status" value="1"/>
</dbReference>
<dbReference type="InterPro" id="IPR037522">
    <property type="entry name" value="HD_GYP_dom"/>
</dbReference>
<organism evidence="10 11">
    <name type="scientific">Candidatus Desulfobia pelagia</name>
    <dbReference type="NCBI Taxonomy" id="2841692"/>
    <lineage>
        <taxon>Bacteria</taxon>
        <taxon>Pseudomonadati</taxon>
        <taxon>Thermodesulfobacteriota</taxon>
        <taxon>Desulfobulbia</taxon>
        <taxon>Desulfobulbales</taxon>
        <taxon>Desulfobulbaceae</taxon>
        <taxon>Candidatus Desulfobia</taxon>
    </lineage>
</organism>
<dbReference type="GO" id="GO:0022857">
    <property type="term" value="F:transmembrane transporter activity"/>
    <property type="evidence" value="ECO:0007669"/>
    <property type="project" value="InterPro"/>
</dbReference>
<keyword evidence="5 6" id="KW-0472">Membrane</keyword>
<dbReference type="PROSITE" id="PS50112">
    <property type="entry name" value="PAS"/>
    <property type="match status" value="1"/>
</dbReference>
<gene>
    <name evidence="10" type="ORF">H8E41_03905</name>
</gene>
<feature type="transmembrane region" description="Helical" evidence="6">
    <location>
        <begin position="446"/>
        <end position="468"/>
    </location>
</feature>
<feature type="transmembrane region" description="Helical" evidence="6">
    <location>
        <begin position="114"/>
        <end position="132"/>
    </location>
</feature>
<feature type="domain" description="PAC" evidence="8">
    <location>
        <begin position="712"/>
        <end position="763"/>
    </location>
</feature>
<feature type="transmembrane region" description="Helical" evidence="6">
    <location>
        <begin position="37"/>
        <end position="57"/>
    </location>
</feature>
<protein>
    <submittedName>
        <fullName evidence="10">HD domain-containing protein</fullName>
    </submittedName>
</protein>
<feature type="transmembrane region" description="Helical" evidence="6">
    <location>
        <begin position="248"/>
        <end position="265"/>
    </location>
</feature>
<name>A0A8J6NBD6_9BACT</name>
<comment type="caution">
    <text evidence="10">The sequence shown here is derived from an EMBL/GenBank/DDBJ whole genome shotgun (WGS) entry which is preliminary data.</text>
</comment>
<dbReference type="InterPro" id="IPR035965">
    <property type="entry name" value="PAS-like_dom_sf"/>
</dbReference>
<evidence type="ECO:0000256" key="5">
    <source>
        <dbReference type="ARBA" id="ARBA00023136"/>
    </source>
</evidence>
<dbReference type="InterPro" id="IPR003607">
    <property type="entry name" value="HD/PDEase_dom"/>
</dbReference>
<evidence type="ECO:0000259" key="8">
    <source>
        <dbReference type="PROSITE" id="PS50113"/>
    </source>
</evidence>
<sequence>MLWKYVVILVAFAYLGVMFGVAYYAEKRAAAGRSIINNPWVYSLSIAVYCTTWTYYGSVGRATTSGLEFLAVYIGPTLMAFLWWPVLKKIVRICKTHRITTIAGFISSRYGKSLTLSILVTVFSVVGIMPYISLQLKAVSTSINGLLQHPEMITPAPSIVLWSDTAFYVALIMAAFTIIFGARNLDTFERHEGIVAAVAFESLVKLLASLAVGIFVVYGLHNGILDIFDKARAVPHLDTLFTMDGNDYLRWSTITFLSAMAIMFLPRQFQMMVVENVNENHIKQAAWIFPLYLFAINLFVLPIAFSGILRFPFGGVNPDTFVLSLPLSAHYHVLAMFVFLGGLSAATAMIAVTSIAISTMVSNDLILPLMMRFGVLRINRQKDFSGHILKIRQITIIIILLLGYINFRWISGSLTLVTMGLISFAAAAQFAPLILCGIFWKGGTRLGAITGLSGGFAVWTYTMLLPLFSQSGWLPISFIEEGPFGISILRPYQLFGLEGFGWLEHGVFWSLLVNIGGYLIVSLVAEHRSSTGHIQAELFVDVFRPERRTSSWQDNFAISDLQKLLCRFLGDEPVERIFSLYSRAFAGSIEEKGDLVDYAEKILAGSIGSASARLAVASVVQQATVIKDPITAEESIRESEARLQAIMDNTSTAITLKDTQGHFILINRKFSEMVDMSNEEIVGKTDYDIFPEKLADKYRENDRKAQQEGFPIQVEETIHHPDGRHTYLAIKFPLYDTSRTPYGICSIATDITERKRSEFDLQKSHDRLKQALEDTITAIARAVEARDLYVAGHQRRVAQLAVAIAREMGLSDDQIEGVRMGAMIHDIGKIHLPAEILNKPARLLDTEFALVKSHSEVGYEILKDVTLPWPVAQIVHQHHEHIDGSGYPHGLQENDILIESKIVCVADVVEAMAGHRPYRPAKGIQKALKEIEKHKGIYYDPKVVEACLRLFNEKIFTFEEKLHS</sequence>
<dbReference type="InterPro" id="IPR001734">
    <property type="entry name" value="Na/solute_symporter"/>
</dbReference>
<dbReference type="CDD" id="cd10322">
    <property type="entry name" value="SLC5sbd"/>
    <property type="match status" value="1"/>
</dbReference>
<dbReference type="CDD" id="cd00077">
    <property type="entry name" value="HDc"/>
    <property type="match status" value="1"/>
</dbReference>
<dbReference type="Gene3D" id="1.20.1730.10">
    <property type="entry name" value="Sodium/glucose cotransporter"/>
    <property type="match status" value="1"/>
</dbReference>
<evidence type="ECO:0000313" key="10">
    <source>
        <dbReference type="EMBL" id="MBC8317025.1"/>
    </source>
</evidence>
<dbReference type="AlphaFoldDB" id="A0A8J6NBD6"/>
<dbReference type="SUPFAM" id="SSF55785">
    <property type="entry name" value="PYP-like sensor domain (PAS domain)"/>
    <property type="match status" value="1"/>
</dbReference>
<comment type="subcellular location">
    <subcellularLocation>
        <location evidence="1">Membrane</location>
        <topology evidence="1">Multi-pass membrane protein</topology>
    </subcellularLocation>
</comment>
<dbReference type="PROSITE" id="PS50113">
    <property type="entry name" value="PAC"/>
    <property type="match status" value="1"/>
</dbReference>
<feature type="transmembrane region" description="Helical" evidence="6">
    <location>
        <begin position="286"/>
        <end position="309"/>
    </location>
</feature>
<feature type="domain" description="HD-GYP" evidence="9">
    <location>
        <begin position="768"/>
        <end position="963"/>
    </location>
</feature>
<dbReference type="EMBL" id="JACNJZ010000065">
    <property type="protein sequence ID" value="MBC8317025.1"/>
    <property type="molecule type" value="Genomic_DNA"/>
</dbReference>
<feature type="domain" description="PAS" evidence="7">
    <location>
        <begin position="639"/>
        <end position="709"/>
    </location>
</feature>
<feature type="transmembrane region" description="Helical" evidence="6">
    <location>
        <begin position="194"/>
        <end position="220"/>
    </location>
</feature>
<comment type="similarity">
    <text evidence="2">Belongs to the sodium:solute symporter (SSF) (TC 2.A.21) family.</text>
</comment>
<dbReference type="PANTHER" id="PTHR43155:SF2">
    <property type="entry name" value="CYCLIC DI-GMP PHOSPHODIESTERASE PA4108"/>
    <property type="match status" value="1"/>
</dbReference>
<accession>A0A8J6NBD6</accession>
<dbReference type="InterPro" id="IPR013656">
    <property type="entry name" value="PAS_4"/>
</dbReference>
<feature type="transmembrane region" description="Helical" evidence="6">
    <location>
        <begin position="69"/>
        <end position="87"/>
    </location>
</feature>
<evidence type="ECO:0000259" key="7">
    <source>
        <dbReference type="PROSITE" id="PS50112"/>
    </source>
</evidence>
<dbReference type="PANTHER" id="PTHR43155">
    <property type="entry name" value="CYCLIC DI-GMP PHOSPHODIESTERASE PA4108-RELATED"/>
    <property type="match status" value="1"/>
</dbReference>
<dbReference type="InterPro" id="IPR006675">
    <property type="entry name" value="HDIG_dom"/>
</dbReference>
<feature type="transmembrane region" description="Helical" evidence="6">
    <location>
        <begin position="159"/>
        <end position="182"/>
    </location>
</feature>
<feature type="transmembrane region" description="Helical" evidence="6">
    <location>
        <begin position="329"/>
        <end position="362"/>
    </location>
</feature>
<keyword evidence="3 6" id="KW-0812">Transmembrane</keyword>
<evidence type="ECO:0000256" key="1">
    <source>
        <dbReference type="ARBA" id="ARBA00004141"/>
    </source>
</evidence>
<dbReference type="NCBIfam" id="TIGR00277">
    <property type="entry name" value="HDIG"/>
    <property type="match status" value="1"/>
</dbReference>
<feature type="transmembrane region" description="Helical" evidence="6">
    <location>
        <begin position="391"/>
        <end position="410"/>
    </location>
</feature>
<evidence type="ECO:0000256" key="2">
    <source>
        <dbReference type="ARBA" id="ARBA00006434"/>
    </source>
</evidence>
<evidence type="ECO:0000256" key="4">
    <source>
        <dbReference type="ARBA" id="ARBA00022989"/>
    </source>
</evidence>
<dbReference type="CDD" id="cd00130">
    <property type="entry name" value="PAS"/>
    <property type="match status" value="1"/>
</dbReference>
<dbReference type="GO" id="GO:0016020">
    <property type="term" value="C:membrane"/>
    <property type="evidence" value="ECO:0007669"/>
    <property type="project" value="UniProtKB-SubCell"/>
</dbReference>
<dbReference type="Proteomes" id="UP000614424">
    <property type="component" value="Unassembled WGS sequence"/>
</dbReference>
<evidence type="ECO:0000259" key="9">
    <source>
        <dbReference type="PROSITE" id="PS51832"/>
    </source>
</evidence>
<dbReference type="NCBIfam" id="TIGR00229">
    <property type="entry name" value="sensory_box"/>
    <property type="match status" value="1"/>
</dbReference>
<dbReference type="Pfam" id="PF08448">
    <property type="entry name" value="PAS_4"/>
    <property type="match status" value="1"/>
</dbReference>
<keyword evidence="4 6" id="KW-1133">Transmembrane helix</keyword>
<dbReference type="InterPro" id="IPR038377">
    <property type="entry name" value="Na/Glc_symporter_sf"/>
</dbReference>
<feature type="transmembrane region" description="Helical" evidence="6">
    <location>
        <begin position="6"/>
        <end position="25"/>
    </location>
</feature>
<dbReference type="SMART" id="SM00471">
    <property type="entry name" value="HDc"/>
    <property type="match status" value="1"/>
</dbReference>
<evidence type="ECO:0000256" key="6">
    <source>
        <dbReference type="SAM" id="Phobius"/>
    </source>
</evidence>
<evidence type="ECO:0000313" key="11">
    <source>
        <dbReference type="Proteomes" id="UP000614424"/>
    </source>
</evidence>